<comment type="caution">
    <text evidence="1">The sequence shown here is derived from an EMBL/GenBank/DDBJ whole genome shotgun (WGS) entry which is preliminary data.</text>
</comment>
<accession>A0ABR8JVI8</accession>
<protein>
    <submittedName>
        <fullName evidence="1">Uncharacterized protein</fullName>
    </submittedName>
</protein>
<dbReference type="RefSeq" id="WP_190927312.1">
    <property type="nucleotide sequence ID" value="NZ_JACXAC010000006.1"/>
</dbReference>
<name>A0ABR8JVI8_9BACT</name>
<organism evidence="1 2">
    <name type="scientific">Hymenobacter armeniacus</name>
    <dbReference type="NCBI Taxonomy" id="2771358"/>
    <lineage>
        <taxon>Bacteria</taxon>
        <taxon>Pseudomonadati</taxon>
        <taxon>Bacteroidota</taxon>
        <taxon>Cytophagia</taxon>
        <taxon>Cytophagales</taxon>
        <taxon>Hymenobacteraceae</taxon>
        <taxon>Hymenobacter</taxon>
    </lineage>
</organism>
<gene>
    <name evidence="1" type="ORF">IC234_17780</name>
</gene>
<evidence type="ECO:0000313" key="1">
    <source>
        <dbReference type="EMBL" id="MBD2723982.1"/>
    </source>
</evidence>
<dbReference type="Proteomes" id="UP000606003">
    <property type="component" value="Unassembled WGS sequence"/>
</dbReference>
<dbReference type="EMBL" id="JACXAC010000006">
    <property type="protein sequence ID" value="MBD2723982.1"/>
    <property type="molecule type" value="Genomic_DNA"/>
</dbReference>
<keyword evidence="2" id="KW-1185">Reference proteome</keyword>
<evidence type="ECO:0000313" key="2">
    <source>
        <dbReference type="Proteomes" id="UP000606003"/>
    </source>
</evidence>
<sequence>MAGKKGQKRAGAGCRAGAARYQLSMLRKPIHISAKNLRWPKISAAASPEKVTCVLSLHSTGLAGLFLPGGARALPLFSPAFVYEYLDSGK</sequence>
<proteinExistence type="predicted"/>
<reference evidence="1 2" key="1">
    <citation type="submission" date="2020-09" db="EMBL/GenBank/DDBJ databases">
        <authorList>
            <person name="Kim M.K."/>
        </authorList>
    </citation>
    <scope>NUCLEOTIDE SEQUENCE [LARGE SCALE GENOMIC DNA]</scope>
    <source>
        <strain evidence="1 2">BT189</strain>
    </source>
</reference>